<dbReference type="GO" id="GO:0004843">
    <property type="term" value="F:cysteine-type deubiquitinase activity"/>
    <property type="evidence" value="ECO:0007669"/>
    <property type="project" value="UniProtKB-UniRule"/>
</dbReference>
<evidence type="ECO:0000256" key="1">
    <source>
        <dbReference type="ARBA" id="ARBA00000707"/>
    </source>
</evidence>
<feature type="domain" description="EF-hand" evidence="9">
    <location>
        <begin position="281"/>
        <end position="316"/>
    </location>
</feature>
<organism evidence="10 11">
    <name type="scientific">Artemia franciscana</name>
    <name type="common">Brine shrimp</name>
    <name type="synonym">Artemia sanfranciscana</name>
    <dbReference type="NCBI Taxonomy" id="6661"/>
    <lineage>
        <taxon>Eukaryota</taxon>
        <taxon>Metazoa</taxon>
        <taxon>Ecdysozoa</taxon>
        <taxon>Arthropoda</taxon>
        <taxon>Crustacea</taxon>
        <taxon>Branchiopoda</taxon>
        <taxon>Anostraca</taxon>
        <taxon>Artemiidae</taxon>
        <taxon>Artemia</taxon>
    </lineage>
</organism>
<evidence type="ECO:0000256" key="6">
    <source>
        <dbReference type="ARBA" id="ARBA00022801"/>
    </source>
</evidence>
<dbReference type="InterPro" id="IPR025257">
    <property type="entry name" value="MINDY-3/4_CD"/>
</dbReference>
<evidence type="ECO:0000256" key="2">
    <source>
        <dbReference type="ARBA" id="ARBA00002107"/>
    </source>
</evidence>
<keyword evidence="11" id="KW-1185">Reference proteome</keyword>
<evidence type="ECO:0000256" key="3">
    <source>
        <dbReference type="ARBA" id="ARBA00011074"/>
    </source>
</evidence>
<evidence type="ECO:0000313" key="10">
    <source>
        <dbReference type="EMBL" id="KAK2726911.1"/>
    </source>
</evidence>
<evidence type="ECO:0000313" key="11">
    <source>
        <dbReference type="Proteomes" id="UP001187531"/>
    </source>
</evidence>
<keyword evidence="6 8" id="KW-0378">Hydrolase</keyword>
<dbReference type="InterPro" id="IPR011992">
    <property type="entry name" value="EF-hand-dom_pair"/>
</dbReference>
<evidence type="ECO:0000256" key="5">
    <source>
        <dbReference type="ARBA" id="ARBA00022786"/>
    </source>
</evidence>
<dbReference type="SUPFAM" id="SSF47473">
    <property type="entry name" value="EF-hand"/>
    <property type="match status" value="1"/>
</dbReference>
<dbReference type="GO" id="GO:0005509">
    <property type="term" value="F:calcium ion binding"/>
    <property type="evidence" value="ECO:0007669"/>
    <property type="project" value="InterPro"/>
</dbReference>
<dbReference type="Proteomes" id="UP001187531">
    <property type="component" value="Unassembled WGS sequence"/>
</dbReference>
<gene>
    <name evidence="10" type="ORF">QYM36_007679</name>
</gene>
<dbReference type="PANTHER" id="PTHR12473">
    <property type="entry name" value="UBIQUITIN CARBOXYL-TERMINAL HYDROLASE MINDY-4-RELATED"/>
    <property type="match status" value="1"/>
</dbReference>
<evidence type="ECO:0000256" key="4">
    <source>
        <dbReference type="ARBA" id="ARBA00022670"/>
    </source>
</evidence>
<dbReference type="Gene3D" id="1.10.238.10">
    <property type="entry name" value="EF-hand"/>
    <property type="match status" value="1"/>
</dbReference>
<dbReference type="InterPro" id="IPR002048">
    <property type="entry name" value="EF_hand_dom"/>
</dbReference>
<dbReference type="GO" id="GO:0006508">
    <property type="term" value="P:proteolysis"/>
    <property type="evidence" value="ECO:0007669"/>
    <property type="project" value="UniProtKB-KW"/>
</dbReference>
<dbReference type="PROSITE" id="PS50222">
    <property type="entry name" value="EF_HAND_2"/>
    <property type="match status" value="1"/>
</dbReference>
<accession>A0AA88LKB2</accession>
<dbReference type="GO" id="GO:1990380">
    <property type="term" value="F:K48-linked deubiquitinase activity"/>
    <property type="evidence" value="ECO:0007669"/>
    <property type="project" value="UniProtKB-UniRule"/>
</dbReference>
<dbReference type="AlphaFoldDB" id="A0AA88LKB2"/>
<evidence type="ECO:0000259" key="9">
    <source>
        <dbReference type="PROSITE" id="PS50222"/>
    </source>
</evidence>
<keyword evidence="7 8" id="KW-0788">Thiol protease</keyword>
<reference evidence="10" key="1">
    <citation type="submission" date="2023-07" db="EMBL/GenBank/DDBJ databases">
        <title>Chromosome-level genome assembly of Artemia franciscana.</title>
        <authorList>
            <person name="Jo E."/>
        </authorList>
    </citation>
    <scope>NUCLEOTIDE SEQUENCE</scope>
    <source>
        <tissue evidence="10">Whole body</tissue>
    </source>
</reference>
<dbReference type="EMBL" id="JAVRJZ010000001">
    <property type="protein sequence ID" value="KAK2726911.1"/>
    <property type="molecule type" value="Genomic_DNA"/>
</dbReference>
<dbReference type="Pfam" id="PF13898">
    <property type="entry name" value="MINDY-3_4_CD"/>
    <property type="match status" value="1"/>
</dbReference>
<dbReference type="SMART" id="SM01174">
    <property type="entry name" value="DUF4205"/>
    <property type="match status" value="1"/>
</dbReference>
<protein>
    <recommendedName>
        <fullName evidence="8">Ubiquitin carboxyl-terminal hydrolase MINDY</fullName>
        <ecNumber evidence="8">3.4.19.12</ecNumber>
    </recommendedName>
</protein>
<comment type="similarity">
    <text evidence="3 8">Belongs to the MINDY deubiquitinase family. FAM188 subfamily.</text>
</comment>
<sequence length="421" mass="47201">MSRLKSIFQGLNNVIWGPNISLEVIESWSGGFSFSKQCPAALVQETGGPCSMLAPLQAFLLKNLWYMCGTFEASEETVEVAFVKALEEILIQACSNHQLVTVVSLEDNTEGDATRTANNEIETDIHSFQSRLVIEEIKIPELNKKLSHCVRHLKSKFGILCFLYSVILTRGIEVLQEDMAESCEPLIEPVHAHGSQALINLFITGRAVTNVWNGDVNIEGFILKGIVEQSSIGYLSLMEHLKYLSVGSYLKSPLNPVWVISSETHLTVVFSPDKKLVSEETPCEKAFRIFQSFNPDGDKFISSDMLGNVLREIGLESDPNYVALMKTKLDPEGLGVILLPAFMDEYFPKRTRSVPDKFEIYHWNGLSKSNKDGVVTLKHGIALTTESDLNYKDDLDRLKVVLRTKWQSIELLWDSVLPLID</sequence>
<dbReference type="GO" id="GO:0071108">
    <property type="term" value="P:protein K48-linked deubiquitination"/>
    <property type="evidence" value="ECO:0007669"/>
    <property type="project" value="InterPro"/>
</dbReference>
<keyword evidence="4 8" id="KW-0645">Protease</keyword>
<keyword evidence="5 8" id="KW-0833">Ubl conjugation pathway</keyword>
<dbReference type="InterPro" id="IPR039785">
    <property type="entry name" value="MINY3/4"/>
</dbReference>
<evidence type="ECO:0000256" key="7">
    <source>
        <dbReference type="ARBA" id="ARBA00022807"/>
    </source>
</evidence>
<proteinExistence type="inferred from homology"/>
<name>A0AA88LKB2_ARTSF</name>
<dbReference type="EC" id="3.4.19.12" evidence="8"/>
<evidence type="ECO:0000256" key="8">
    <source>
        <dbReference type="RuleBase" id="RU367088"/>
    </source>
</evidence>
<comment type="catalytic activity">
    <reaction evidence="1 8">
        <text>Thiol-dependent hydrolysis of ester, thioester, amide, peptide and isopeptide bonds formed by the C-terminal Gly of ubiquitin (a 76-residue protein attached to proteins as an intracellular targeting signal).</text>
        <dbReference type="EC" id="3.4.19.12"/>
    </reaction>
</comment>
<dbReference type="PANTHER" id="PTHR12473:SF17">
    <property type="entry name" value="UBIQUITIN CARBOXYL-TERMINAL HYDROLASE MINDY-3"/>
    <property type="match status" value="1"/>
</dbReference>
<comment type="caution">
    <text evidence="10">The sequence shown here is derived from an EMBL/GenBank/DDBJ whole genome shotgun (WGS) entry which is preliminary data.</text>
</comment>
<comment type="function">
    <text evidence="2 8">Hydrolase that can remove 'Lys-48'-linked conjugated ubiquitin from proteins.</text>
</comment>